<dbReference type="OrthoDB" id="337870at2759"/>
<evidence type="ECO:0000313" key="10">
    <source>
        <dbReference type="EMBL" id="ODM95571.1"/>
    </source>
</evidence>
<dbReference type="InterPro" id="IPR036986">
    <property type="entry name" value="S4_RNA-bd_sf"/>
</dbReference>
<organism evidence="10 11">
    <name type="scientific">Orchesella cincta</name>
    <name type="common">Springtail</name>
    <name type="synonym">Podura cincta</name>
    <dbReference type="NCBI Taxonomy" id="48709"/>
    <lineage>
        <taxon>Eukaryota</taxon>
        <taxon>Metazoa</taxon>
        <taxon>Ecdysozoa</taxon>
        <taxon>Arthropoda</taxon>
        <taxon>Hexapoda</taxon>
        <taxon>Collembola</taxon>
        <taxon>Entomobryomorpha</taxon>
        <taxon>Entomobryoidea</taxon>
        <taxon>Orchesellidae</taxon>
        <taxon>Orchesellinae</taxon>
        <taxon>Orchesella</taxon>
    </lineage>
</organism>
<keyword evidence="6 9" id="KW-0030">Aminoacyl-tRNA synthetase</keyword>
<dbReference type="Gene3D" id="1.10.240.10">
    <property type="entry name" value="Tyrosyl-Transfer RNA Synthetase"/>
    <property type="match status" value="1"/>
</dbReference>
<dbReference type="GO" id="GO:0005739">
    <property type="term" value="C:mitochondrion"/>
    <property type="evidence" value="ECO:0007669"/>
    <property type="project" value="TreeGrafter"/>
</dbReference>
<dbReference type="InterPro" id="IPR002307">
    <property type="entry name" value="Tyr-tRNA-ligase"/>
</dbReference>
<evidence type="ECO:0000256" key="9">
    <source>
        <dbReference type="RuleBase" id="RU361234"/>
    </source>
</evidence>
<keyword evidence="11" id="KW-1185">Reference proteome</keyword>
<dbReference type="PANTHER" id="PTHR11766">
    <property type="entry name" value="TYROSYL-TRNA SYNTHETASE"/>
    <property type="match status" value="1"/>
</dbReference>
<dbReference type="InterPro" id="IPR001412">
    <property type="entry name" value="aa-tRNA-synth_I_CS"/>
</dbReference>
<dbReference type="GO" id="GO:0005829">
    <property type="term" value="C:cytosol"/>
    <property type="evidence" value="ECO:0007669"/>
    <property type="project" value="TreeGrafter"/>
</dbReference>
<dbReference type="GO" id="GO:0004831">
    <property type="term" value="F:tyrosine-tRNA ligase activity"/>
    <property type="evidence" value="ECO:0007669"/>
    <property type="project" value="UniProtKB-EC"/>
</dbReference>
<dbReference type="OMA" id="IIARFHD"/>
<evidence type="ECO:0000256" key="5">
    <source>
        <dbReference type="ARBA" id="ARBA00022917"/>
    </source>
</evidence>
<comment type="catalytic activity">
    <reaction evidence="8 9">
        <text>tRNA(Tyr) + L-tyrosine + ATP = L-tyrosyl-tRNA(Tyr) + AMP + diphosphate + H(+)</text>
        <dbReference type="Rhea" id="RHEA:10220"/>
        <dbReference type="Rhea" id="RHEA-COMP:9706"/>
        <dbReference type="Rhea" id="RHEA-COMP:9707"/>
        <dbReference type="ChEBI" id="CHEBI:15378"/>
        <dbReference type="ChEBI" id="CHEBI:30616"/>
        <dbReference type="ChEBI" id="CHEBI:33019"/>
        <dbReference type="ChEBI" id="CHEBI:58315"/>
        <dbReference type="ChEBI" id="CHEBI:78442"/>
        <dbReference type="ChEBI" id="CHEBI:78536"/>
        <dbReference type="ChEBI" id="CHEBI:456215"/>
        <dbReference type="EC" id="6.1.1.1"/>
    </reaction>
</comment>
<evidence type="ECO:0000256" key="8">
    <source>
        <dbReference type="ARBA" id="ARBA00048248"/>
    </source>
</evidence>
<evidence type="ECO:0000256" key="3">
    <source>
        <dbReference type="ARBA" id="ARBA00022741"/>
    </source>
</evidence>
<dbReference type="NCBIfam" id="TIGR00234">
    <property type="entry name" value="tyrS"/>
    <property type="match status" value="1"/>
</dbReference>
<dbReference type="Gene3D" id="3.40.50.620">
    <property type="entry name" value="HUPs"/>
    <property type="match status" value="1"/>
</dbReference>
<dbReference type="Pfam" id="PF00579">
    <property type="entry name" value="tRNA-synt_1b"/>
    <property type="match status" value="1"/>
</dbReference>
<dbReference type="PANTHER" id="PTHR11766:SF0">
    <property type="entry name" value="TYROSINE--TRNA LIGASE, MITOCHONDRIAL"/>
    <property type="match status" value="1"/>
</dbReference>
<dbReference type="Proteomes" id="UP000094527">
    <property type="component" value="Unassembled WGS sequence"/>
</dbReference>
<dbReference type="EC" id="6.1.1.1" evidence="1 9"/>
<proteinExistence type="inferred from homology"/>
<sequence>MSMLATMRLPPAMLSLKKTVSMVSQISSSSKIPLLVSLNQCSCATPTYSTWISWRRKRNDDMSGGGVQLSRKQLVVLNLRRHYTNRNLLTLRERGLVSQIFPDKEIDLRNLCVGKPQTVYAGFDPTADSLHVGNLAVLMLLLHCQRAGHSPIALIGGATGLIGDPSGKNSERPALDRDVAMRNAGMLAKNIATVFENHNKLFWDSKLGKERLPECIIVNNADWYSNMSSLEFFSKLGRHFRVGQMMMRHSVQSRLNSEEGISFTEFSYQVFQAYDWYHLYKNYGCRIQLGGHDQMGNIVSGHDFISRAFKKQVYGITVPLITSETGNKYGKTAGNAVWLDPDKTSPFEMLQFFVRTPDDDVERLLKIFTFRTDDEINALMSKHKLNPELRTPQLELASDITRLVHGDAGFEKAMKATDALYAEDVDALASISAKEIDQLFKGTQAAFSEIYLEPGTTVLTMALKAKCFDSEKDAKRIIQAGGFIKLQPKIRISRNGSAR</sequence>
<dbReference type="PRINTS" id="PR01040">
    <property type="entry name" value="TRNASYNTHTYR"/>
</dbReference>
<comment type="caution">
    <text evidence="10">The sequence shown here is derived from an EMBL/GenBank/DDBJ whole genome shotgun (WGS) entry which is preliminary data.</text>
</comment>
<dbReference type="InterPro" id="IPR002305">
    <property type="entry name" value="aa-tRNA-synth_Ic"/>
</dbReference>
<dbReference type="FunFam" id="3.40.50.620:FF:000107">
    <property type="entry name" value="Tyrosine--tRNA ligase"/>
    <property type="match status" value="1"/>
</dbReference>
<dbReference type="CDD" id="cd00805">
    <property type="entry name" value="TyrRS_core"/>
    <property type="match status" value="1"/>
</dbReference>
<keyword evidence="2 9" id="KW-0436">Ligase</keyword>
<gene>
    <name evidence="10" type="ORF">Ocin01_11114</name>
</gene>
<evidence type="ECO:0000313" key="11">
    <source>
        <dbReference type="Proteomes" id="UP000094527"/>
    </source>
</evidence>
<reference evidence="10 11" key="1">
    <citation type="journal article" date="2016" name="Genome Biol. Evol.">
        <title>Gene Family Evolution Reflects Adaptation to Soil Environmental Stressors in the Genome of the Collembolan Orchesella cincta.</title>
        <authorList>
            <person name="Faddeeva-Vakhrusheva A."/>
            <person name="Derks M.F."/>
            <person name="Anvar S.Y."/>
            <person name="Agamennone V."/>
            <person name="Suring W."/>
            <person name="Smit S."/>
            <person name="van Straalen N.M."/>
            <person name="Roelofs D."/>
        </authorList>
    </citation>
    <scope>NUCLEOTIDE SEQUENCE [LARGE SCALE GENOMIC DNA]</scope>
    <source>
        <tissue evidence="10">Mixed pool</tissue>
    </source>
</reference>
<dbReference type="Gene3D" id="3.10.290.10">
    <property type="entry name" value="RNA-binding S4 domain"/>
    <property type="match status" value="1"/>
</dbReference>
<dbReference type="GO" id="GO:0003723">
    <property type="term" value="F:RNA binding"/>
    <property type="evidence" value="ECO:0007669"/>
    <property type="project" value="InterPro"/>
</dbReference>
<accession>A0A1D2MRP7</accession>
<keyword evidence="5 9" id="KW-0648">Protein biosynthesis</keyword>
<keyword evidence="3 9" id="KW-0547">Nucleotide-binding</keyword>
<protein>
    <recommendedName>
        <fullName evidence="1 9">Tyrosine--tRNA ligase</fullName>
        <ecNumber evidence="1 9">6.1.1.1</ecNumber>
    </recommendedName>
    <alternativeName>
        <fullName evidence="7 9">Tyrosyl-tRNA synthetase</fullName>
    </alternativeName>
</protein>
<evidence type="ECO:0000256" key="7">
    <source>
        <dbReference type="ARBA" id="ARBA00033323"/>
    </source>
</evidence>
<dbReference type="PROSITE" id="PS00178">
    <property type="entry name" value="AA_TRNA_LIGASE_I"/>
    <property type="match status" value="1"/>
</dbReference>
<dbReference type="InterPro" id="IPR014729">
    <property type="entry name" value="Rossmann-like_a/b/a_fold"/>
</dbReference>
<keyword evidence="4 9" id="KW-0067">ATP-binding</keyword>
<evidence type="ECO:0000256" key="2">
    <source>
        <dbReference type="ARBA" id="ARBA00022598"/>
    </source>
</evidence>
<dbReference type="STRING" id="48709.A0A1D2MRP7"/>
<dbReference type="AlphaFoldDB" id="A0A1D2MRP7"/>
<dbReference type="EMBL" id="LJIJ01000652">
    <property type="protein sequence ID" value="ODM95571.1"/>
    <property type="molecule type" value="Genomic_DNA"/>
</dbReference>
<name>A0A1D2MRP7_ORCCI</name>
<evidence type="ECO:0000256" key="4">
    <source>
        <dbReference type="ARBA" id="ARBA00022840"/>
    </source>
</evidence>
<comment type="similarity">
    <text evidence="9">Belongs to the class-I aminoacyl-tRNA synthetase family.</text>
</comment>
<dbReference type="GO" id="GO:0006437">
    <property type="term" value="P:tyrosyl-tRNA aminoacylation"/>
    <property type="evidence" value="ECO:0007669"/>
    <property type="project" value="InterPro"/>
</dbReference>
<dbReference type="FunFam" id="1.10.240.10:FF:000001">
    <property type="entry name" value="Tyrosine--tRNA ligase"/>
    <property type="match status" value="1"/>
</dbReference>
<evidence type="ECO:0000256" key="6">
    <source>
        <dbReference type="ARBA" id="ARBA00023146"/>
    </source>
</evidence>
<dbReference type="SUPFAM" id="SSF52374">
    <property type="entry name" value="Nucleotidylyl transferase"/>
    <property type="match status" value="1"/>
</dbReference>
<dbReference type="InterPro" id="IPR024088">
    <property type="entry name" value="Tyr-tRNA-ligase_bac-type"/>
</dbReference>
<dbReference type="GO" id="GO:0005524">
    <property type="term" value="F:ATP binding"/>
    <property type="evidence" value="ECO:0007669"/>
    <property type="project" value="UniProtKB-KW"/>
</dbReference>
<evidence type="ECO:0000256" key="1">
    <source>
        <dbReference type="ARBA" id="ARBA00013160"/>
    </source>
</evidence>